<accession>A0AAX4RAL4</accession>
<evidence type="ECO:0000259" key="1">
    <source>
        <dbReference type="Pfam" id="PF13529"/>
    </source>
</evidence>
<dbReference type="Proteomes" id="UP001494874">
    <property type="component" value="Segment"/>
</dbReference>
<reference evidence="2 3" key="1">
    <citation type="submission" date="2024-03" db="EMBL/GenBank/DDBJ databases">
        <authorList>
            <person name="Shriver K.J."/>
            <person name="Jarquin D.M."/>
            <person name="Bolanos-Abarca L."/>
            <person name="Cohen Z.M."/>
            <person name="Hayes E."/>
            <person name="Mustafa Y."/>
            <person name="Pacheco-Mendoza M."/>
            <person name="Broussard A.C."/>
            <person name="Fogarty M.P."/>
            <person name="Ko C."/>
            <person name="Russell D.A."/>
            <person name="Jacobs-Sera D."/>
            <person name="Hatfull G.F."/>
        </authorList>
    </citation>
    <scope>NUCLEOTIDE SEQUENCE [LARGE SCALE GENOMIC DNA]</scope>
</reference>
<sequence>MASSTILDYQYIDAGLPKGPINPAARMLRRYRGVLNHQHRIQQTGYWCGPTTAQMILLARGVDLSQAALAKELRTTTNGTDYIGQFPPVLNKHLNAGYYSTDYPPAEKLWDILTASHEAGYGVACNIVARSWNKPPGYPNYTIWHYVPSMGTRGAKNIRIDNREVFCPDSANFSGVKSWWVPLAQMASLVSEKGVAVVPRAKRNILGFTDSGLAEFAANMRQLGES</sequence>
<evidence type="ECO:0000313" key="2">
    <source>
        <dbReference type="EMBL" id="XAO35461.1"/>
    </source>
</evidence>
<proteinExistence type="predicted"/>
<keyword evidence="3" id="KW-1185">Reference proteome</keyword>
<protein>
    <submittedName>
        <fullName evidence="2">Lysin A</fullName>
    </submittedName>
</protein>
<dbReference type="Pfam" id="PF13529">
    <property type="entry name" value="Peptidase_C39_2"/>
    <property type="match status" value="1"/>
</dbReference>
<organism evidence="2 3">
    <name type="scientific">Gordonia phage Morgana</name>
    <dbReference type="NCBI Taxonomy" id="3137292"/>
    <lineage>
        <taxon>Viruses</taxon>
        <taxon>Duplodnaviria</taxon>
        <taxon>Heunggongvirae</taxon>
        <taxon>Uroviricota</taxon>
        <taxon>Caudoviricetes</taxon>
        <taxon>Kruegerviridae</taxon>
        <taxon>Cafassovirus</taxon>
        <taxon>Cafassovirus morgana</taxon>
    </lineage>
</organism>
<gene>
    <name evidence="2" type="primary">27</name>
    <name evidence="2" type="ORF">SEA_MORGANA_27</name>
</gene>
<feature type="domain" description="Peptidase C39-like" evidence="1">
    <location>
        <begin position="41"/>
        <end position="86"/>
    </location>
</feature>
<dbReference type="InterPro" id="IPR039564">
    <property type="entry name" value="Peptidase_C39-like"/>
</dbReference>
<dbReference type="EMBL" id="PP537962">
    <property type="protein sequence ID" value="XAO35461.1"/>
    <property type="molecule type" value="Genomic_DNA"/>
</dbReference>
<name>A0AAX4RAL4_9CAUD</name>
<evidence type="ECO:0000313" key="3">
    <source>
        <dbReference type="Proteomes" id="UP001494874"/>
    </source>
</evidence>